<evidence type="ECO:0000313" key="2">
    <source>
        <dbReference type="Proteomes" id="UP000589292"/>
    </source>
</evidence>
<name>A0A7V8RGU7_9SPHN</name>
<dbReference type="AlphaFoldDB" id="A0A7V8RGU7"/>
<proteinExistence type="predicted"/>
<sequence length="283" mass="31896">MNTLYCFENRKATFVDVFRQTAERHGFTVILQEPSANDPDFARFRQAYHHLSVNPEGFELACFHRYFAMRALLPVGNRAIMADSDLFVQCAPKDIPAELIADRQGFVGSIGVNAGVPEEDISPHFSFWTRALLDDFCDFLIEQYRTGLDRLKAIYARRSAVTDRASISDMTLLYLWVQDRGIAFVNSNKVLAGQYIDHNVSSPDCANAGFETSFGRKRLLLSADGIRMRTKDGASVNPLILHLQGRYKLAAEPLLNRNQLKLWQGSAYIAAGRIARRAISRLT</sequence>
<evidence type="ECO:0000313" key="1">
    <source>
        <dbReference type="EMBL" id="MBA1376212.1"/>
    </source>
</evidence>
<dbReference type="Proteomes" id="UP000589292">
    <property type="component" value="Unassembled WGS sequence"/>
</dbReference>
<keyword evidence="2" id="KW-1185">Reference proteome</keyword>
<dbReference type="RefSeq" id="WP_181268573.1">
    <property type="nucleotide sequence ID" value="NZ_BAAAGB010000001.1"/>
</dbReference>
<reference evidence="1 2" key="1">
    <citation type="journal article" date="1994" name="Int. J. Syst. Bacteriol.">
        <title>Phylogenetic positions of novel aerobic, bacteriochlorophyll a-containing bacteria and description of Roseococcus thiosulfatophilus gen. nov., sp. nov., Erythromicrobium ramosum gen. nov., sp. nov., and Erythrobacter litoralis sp. nov.</title>
        <authorList>
            <person name="Yurkov V."/>
            <person name="Stackebrandt E."/>
            <person name="Holmes A."/>
            <person name="Fuerst J.A."/>
            <person name="Hugenholtz P."/>
            <person name="Golecki J."/>
            <person name="Gad'on N."/>
            <person name="Gorlenko V.M."/>
            <person name="Kompantseva E.I."/>
            <person name="Drews G."/>
        </authorList>
    </citation>
    <scope>NUCLEOTIDE SEQUENCE [LARGE SCALE GENOMIC DNA]</scope>
    <source>
        <strain evidence="1 2">KR-99</strain>
    </source>
</reference>
<gene>
    <name evidence="1" type="ORF">FG486_17860</name>
</gene>
<comment type="caution">
    <text evidence="1">The sequence shown here is derived from an EMBL/GenBank/DDBJ whole genome shotgun (WGS) entry which is preliminary data.</text>
</comment>
<protein>
    <submittedName>
        <fullName evidence="1">Uncharacterized protein</fullName>
    </submittedName>
</protein>
<dbReference type="EMBL" id="VDES01000006">
    <property type="protein sequence ID" value="MBA1376212.1"/>
    <property type="molecule type" value="Genomic_DNA"/>
</dbReference>
<accession>A0A7V8RGU7</accession>
<organism evidence="1 2">
    <name type="scientific">Sphingomonas ursincola</name>
    <dbReference type="NCBI Taxonomy" id="56361"/>
    <lineage>
        <taxon>Bacteria</taxon>
        <taxon>Pseudomonadati</taxon>
        <taxon>Pseudomonadota</taxon>
        <taxon>Alphaproteobacteria</taxon>
        <taxon>Sphingomonadales</taxon>
        <taxon>Sphingomonadaceae</taxon>
        <taxon>Sphingomonas</taxon>
    </lineage>
</organism>